<protein>
    <submittedName>
        <fullName evidence="2">Uncharacterized protein</fullName>
    </submittedName>
</protein>
<gene>
    <name evidence="2" type="ORF">L249_3380</name>
</gene>
<sequence>MCSPAGPTDPPPGARHGPVPSAEIALALALALSRQQGDLKNGNGKLKNSHDLFYRLTPNKTLSPNQPSFRQAEEAKSQQTLLLPILRTLTRLGSARRRRRRRRRLGCGGGATLVRAALELKVHVGVHLSNRLAVLDGDGQHAGAEGGEDDGGAQLHFGWEKSCCWLKWLRSFLDDGEQSHRSYTQPRFPPLLFSSPLHSNSAPPPYHPNKMFQTIDITIQTSSSAHPSPRLFRIPSNSAASLFLLMIHNRNCVINPAD</sequence>
<organism evidence="2 3">
    <name type="scientific">Ophiocordyceps polyrhachis-furcata BCC 54312</name>
    <dbReference type="NCBI Taxonomy" id="1330021"/>
    <lineage>
        <taxon>Eukaryota</taxon>
        <taxon>Fungi</taxon>
        <taxon>Dikarya</taxon>
        <taxon>Ascomycota</taxon>
        <taxon>Pezizomycotina</taxon>
        <taxon>Sordariomycetes</taxon>
        <taxon>Hypocreomycetidae</taxon>
        <taxon>Hypocreales</taxon>
        <taxon>Ophiocordycipitaceae</taxon>
        <taxon>Ophiocordyceps</taxon>
    </lineage>
</organism>
<dbReference type="AlphaFoldDB" id="A0A367LMQ0"/>
<comment type="caution">
    <text evidence="2">The sequence shown here is derived from an EMBL/GenBank/DDBJ whole genome shotgun (WGS) entry which is preliminary data.</text>
</comment>
<dbReference type="EMBL" id="LKCN02000002">
    <property type="protein sequence ID" value="RCI15689.1"/>
    <property type="molecule type" value="Genomic_DNA"/>
</dbReference>
<name>A0A367LMQ0_9HYPO</name>
<evidence type="ECO:0000256" key="1">
    <source>
        <dbReference type="SAM" id="MobiDB-lite"/>
    </source>
</evidence>
<proteinExistence type="predicted"/>
<evidence type="ECO:0000313" key="3">
    <source>
        <dbReference type="Proteomes" id="UP000253664"/>
    </source>
</evidence>
<feature type="region of interest" description="Disordered" evidence="1">
    <location>
        <begin position="57"/>
        <end position="76"/>
    </location>
</feature>
<dbReference type="Proteomes" id="UP000253664">
    <property type="component" value="Unassembled WGS sequence"/>
</dbReference>
<accession>A0A367LMQ0</accession>
<evidence type="ECO:0000313" key="2">
    <source>
        <dbReference type="EMBL" id="RCI15689.1"/>
    </source>
</evidence>
<feature type="compositionally biased region" description="Polar residues" evidence="1">
    <location>
        <begin position="58"/>
        <end position="69"/>
    </location>
</feature>
<keyword evidence="3" id="KW-1185">Reference proteome</keyword>
<reference evidence="2 3" key="1">
    <citation type="journal article" date="2015" name="BMC Genomics">
        <title>Insights from the genome of Ophiocordyceps polyrhachis-furcata to pathogenicity and host specificity in insect fungi.</title>
        <authorList>
            <person name="Wichadakul D."/>
            <person name="Kobmoo N."/>
            <person name="Ingsriswang S."/>
            <person name="Tangphatsornruang S."/>
            <person name="Chantasingh D."/>
            <person name="Luangsa-ard J.J."/>
            <person name="Eurwilaichitr L."/>
        </authorList>
    </citation>
    <scope>NUCLEOTIDE SEQUENCE [LARGE SCALE GENOMIC DNA]</scope>
    <source>
        <strain evidence="2 3">BCC 54312</strain>
    </source>
</reference>